<keyword evidence="1" id="KW-1133">Transmembrane helix</keyword>
<gene>
    <name evidence="2" type="ORF">DFJ66_2262</name>
</gene>
<evidence type="ECO:0000313" key="2">
    <source>
        <dbReference type="EMBL" id="RKT69069.1"/>
    </source>
</evidence>
<organism evidence="2 3">
    <name type="scientific">Saccharothrix variisporea</name>
    <dbReference type="NCBI Taxonomy" id="543527"/>
    <lineage>
        <taxon>Bacteria</taxon>
        <taxon>Bacillati</taxon>
        <taxon>Actinomycetota</taxon>
        <taxon>Actinomycetes</taxon>
        <taxon>Pseudonocardiales</taxon>
        <taxon>Pseudonocardiaceae</taxon>
        <taxon>Saccharothrix</taxon>
    </lineage>
</organism>
<accession>A0A495X6B2</accession>
<name>A0A495X6B2_9PSEU</name>
<evidence type="ECO:0000313" key="3">
    <source>
        <dbReference type="Proteomes" id="UP000272729"/>
    </source>
</evidence>
<dbReference type="Proteomes" id="UP000272729">
    <property type="component" value="Unassembled WGS sequence"/>
</dbReference>
<keyword evidence="1" id="KW-0812">Transmembrane</keyword>
<protein>
    <submittedName>
        <fullName evidence="2">Uncharacterized protein</fullName>
    </submittedName>
</protein>
<dbReference type="EMBL" id="RBXR01000001">
    <property type="protein sequence ID" value="RKT69069.1"/>
    <property type="molecule type" value="Genomic_DNA"/>
</dbReference>
<feature type="transmembrane region" description="Helical" evidence="1">
    <location>
        <begin position="138"/>
        <end position="163"/>
    </location>
</feature>
<proteinExistence type="predicted"/>
<dbReference type="OrthoDB" id="3700746at2"/>
<keyword evidence="1" id="KW-0472">Membrane</keyword>
<evidence type="ECO:0000256" key="1">
    <source>
        <dbReference type="SAM" id="Phobius"/>
    </source>
</evidence>
<dbReference type="RefSeq" id="WP_121220529.1">
    <property type="nucleotide sequence ID" value="NZ_JBIUBA010000035.1"/>
</dbReference>
<sequence>MARPIARVEHEGEISLRLRTDRRLLTVLLLCLLVTSGCSELNRDADLAARITEAGYSDVRVVPSDPDLSSPLTIYASGGPEGDDGGDIARLVWDTYPGEVDRVVVELGRVHHSATAKELEERFGPREVEYDPNLVVKWVAGIGAFLLLVFGTVFALLISFVVVTIRRRRLALRATRR</sequence>
<reference evidence="2 3" key="1">
    <citation type="submission" date="2018-10" db="EMBL/GenBank/DDBJ databases">
        <title>Sequencing the genomes of 1000 actinobacteria strains.</title>
        <authorList>
            <person name="Klenk H.-P."/>
        </authorList>
    </citation>
    <scope>NUCLEOTIDE SEQUENCE [LARGE SCALE GENOMIC DNA]</scope>
    <source>
        <strain evidence="2 3">DSM 43911</strain>
    </source>
</reference>
<keyword evidence="3" id="KW-1185">Reference proteome</keyword>
<dbReference type="AlphaFoldDB" id="A0A495X6B2"/>
<comment type="caution">
    <text evidence="2">The sequence shown here is derived from an EMBL/GenBank/DDBJ whole genome shotgun (WGS) entry which is preliminary data.</text>
</comment>